<name>A0ACC2NYX4_9HYME</name>
<comment type="caution">
    <text evidence="1">The sequence shown here is derived from an EMBL/GenBank/DDBJ whole genome shotgun (WGS) entry which is preliminary data.</text>
</comment>
<organism evidence="1 2">
    <name type="scientific">Eretmocerus hayati</name>
    <dbReference type="NCBI Taxonomy" id="131215"/>
    <lineage>
        <taxon>Eukaryota</taxon>
        <taxon>Metazoa</taxon>
        <taxon>Ecdysozoa</taxon>
        <taxon>Arthropoda</taxon>
        <taxon>Hexapoda</taxon>
        <taxon>Insecta</taxon>
        <taxon>Pterygota</taxon>
        <taxon>Neoptera</taxon>
        <taxon>Endopterygota</taxon>
        <taxon>Hymenoptera</taxon>
        <taxon>Apocrita</taxon>
        <taxon>Proctotrupomorpha</taxon>
        <taxon>Chalcidoidea</taxon>
        <taxon>Aphelinidae</taxon>
        <taxon>Aphelininae</taxon>
        <taxon>Eretmocerus</taxon>
    </lineage>
</organism>
<evidence type="ECO:0000313" key="2">
    <source>
        <dbReference type="Proteomes" id="UP001239111"/>
    </source>
</evidence>
<keyword evidence="2" id="KW-1185">Reference proteome</keyword>
<evidence type="ECO:0000313" key="1">
    <source>
        <dbReference type="EMBL" id="KAJ8675499.1"/>
    </source>
</evidence>
<dbReference type="Proteomes" id="UP001239111">
    <property type="component" value="Chromosome 2"/>
</dbReference>
<protein>
    <submittedName>
        <fullName evidence="1">Uncharacterized protein</fullName>
    </submittedName>
</protein>
<gene>
    <name evidence="1" type="ORF">QAD02_011285</name>
</gene>
<accession>A0ACC2NYX4</accession>
<sequence>MYYRFVSIIIIQFLINGVKSKEADCAITNKEQIDPFAVYFYVCTNTAGDCAEVSETDVTADFLEERGFDPQEETYVLTHGFWRNHMEDWVQKMYRLLLKRGNPNVILVNWSAISRRSIFTDWRTIFRFMDYKTPVIATQYAASAIGSFLRNVSDVSGTPLKKWHKLHFIGHSLGAHVSGQAARNLKDDMEVHRVTGLDPAGPCFEGLDTKLKLSHSDAKFVDAIHTNSDSGENLNFGIHEAVATVDFYPNGGNYNPECMAKGGIPSPSGIFQGIKNAIMDVIVSISMSMEKILFDPTVDMKDMALTILTRRSELICEHYMAPEYFSRSLEEGSEKIMAVPKKKGELYDDDKVKCDIANCASDTCIELGINADKYTKAKGSYWASTSEGDPKC</sequence>
<proteinExistence type="predicted"/>
<reference evidence="1" key="1">
    <citation type="submission" date="2023-04" db="EMBL/GenBank/DDBJ databases">
        <title>A chromosome-level genome assembly of the parasitoid wasp Eretmocerus hayati.</title>
        <authorList>
            <person name="Zhong Y."/>
            <person name="Liu S."/>
            <person name="Liu Y."/>
        </authorList>
    </citation>
    <scope>NUCLEOTIDE SEQUENCE</scope>
    <source>
        <strain evidence="1">ZJU_SS_LIU_2023</strain>
    </source>
</reference>
<dbReference type="EMBL" id="CM056742">
    <property type="protein sequence ID" value="KAJ8675499.1"/>
    <property type="molecule type" value="Genomic_DNA"/>
</dbReference>